<accession>A0A940DJ77</accession>
<evidence type="ECO:0000313" key="3">
    <source>
        <dbReference type="Proteomes" id="UP000712007"/>
    </source>
</evidence>
<evidence type="ECO:0008006" key="4">
    <source>
        <dbReference type="Google" id="ProtNLM"/>
    </source>
</evidence>
<gene>
    <name evidence="2" type="ORF">IAC51_01940</name>
</gene>
<sequence length="369" mass="40212">MRIYKGLAWAAVAALCGIAFAMVSCEESNTQGDYVSMNFLEANYYGDFYGNGTEDVTVTLYSPELELDVEAHQVLSGTGVIVSLDFIAPSVDEEFMLPGGDYKVDTTHAANTVAGYYVMPGLLPIPMGSTVIYYEDGKDVDMKYVASGTVSLVHDGGAVTLTADVTLDDGSEARWQYAGAMSVTDQREPDPVEPTYTFDFELSEAVKDTFVFDRIELYNHGAVYNENDYIEGLMENSETMEFVLLDMYAPAGTTSPVHTYSIDSTAGVWTCMSSPGGDEYGYDYPTFVGFNCSMEGYSNVYYLRSGSVEVTEDGVTMDAVSYFGSEIHIVYEGDVAFSEIPSGVAARKAAARGGNVWKERSARVRCSAR</sequence>
<feature type="signal peptide" evidence="1">
    <location>
        <begin position="1"/>
        <end position="21"/>
    </location>
</feature>
<evidence type="ECO:0000313" key="2">
    <source>
        <dbReference type="EMBL" id="MBO8439391.1"/>
    </source>
</evidence>
<keyword evidence="1" id="KW-0732">Signal</keyword>
<dbReference type="EMBL" id="JADIMV010000037">
    <property type="protein sequence ID" value="MBO8439391.1"/>
    <property type="molecule type" value="Genomic_DNA"/>
</dbReference>
<reference evidence="2" key="2">
    <citation type="journal article" date="2021" name="PeerJ">
        <title>Extensive microbial diversity within the chicken gut microbiome revealed by metagenomics and culture.</title>
        <authorList>
            <person name="Gilroy R."/>
            <person name="Ravi A."/>
            <person name="Getino M."/>
            <person name="Pursley I."/>
            <person name="Horton D.L."/>
            <person name="Alikhan N.F."/>
            <person name="Baker D."/>
            <person name="Gharbi K."/>
            <person name="Hall N."/>
            <person name="Watson M."/>
            <person name="Adriaenssens E.M."/>
            <person name="Foster-Nyarko E."/>
            <person name="Jarju S."/>
            <person name="Secka A."/>
            <person name="Antonio M."/>
            <person name="Oren A."/>
            <person name="Chaudhuri R.R."/>
            <person name="La Ragione R."/>
            <person name="Hildebrand F."/>
            <person name="Pallen M.J."/>
        </authorList>
    </citation>
    <scope>NUCLEOTIDE SEQUENCE</scope>
    <source>
        <strain evidence="2">3924</strain>
    </source>
</reference>
<dbReference type="Proteomes" id="UP000712007">
    <property type="component" value="Unassembled WGS sequence"/>
</dbReference>
<protein>
    <recommendedName>
        <fullName evidence="4">DUF1735 domain-containing protein</fullName>
    </recommendedName>
</protein>
<evidence type="ECO:0000256" key="1">
    <source>
        <dbReference type="SAM" id="SignalP"/>
    </source>
</evidence>
<name>A0A940DJ77_9BACT</name>
<comment type="caution">
    <text evidence="2">The sequence shown here is derived from an EMBL/GenBank/DDBJ whole genome shotgun (WGS) entry which is preliminary data.</text>
</comment>
<dbReference type="PROSITE" id="PS51257">
    <property type="entry name" value="PROKAR_LIPOPROTEIN"/>
    <property type="match status" value="1"/>
</dbReference>
<feature type="chain" id="PRO_5037121975" description="DUF1735 domain-containing protein" evidence="1">
    <location>
        <begin position="22"/>
        <end position="369"/>
    </location>
</feature>
<reference evidence="2" key="1">
    <citation type="submission" date="2020-10" db="EMBL/GenBank/DDBJ databases">
        <authorList>
            <person name="Gilroy R."/>
        </authorList>
    </citation>
    <scope>NUCLEOTIDE SEQUENCE</scope>
    <source>
        <strain evidence="2">3924</strain>
    </source>
</reference>
<proteinExistence type="predicted"/>
<dbReference type="AlphaFoldDB" id="A0A940DJ77"/>
<organism evidence="2 3">
    <name type="scientific">Candidatus Aphodosoma intestinipullorum</name>
    <dbReference type="NCBI Taxonomy" id="2840674"/>
    <lineage>
        <taxon>Bacteria</taxon>
        <taxon>Pseudomonadati</taxon>
        <taxon>Bacteroidota</taxon>
        <taxon>Bacteroidia</taxon>
        <taxon>Bacteroidales</taxon>
        <taxon>Candidatus Aphodosoma</taxon>
    </lineage>
</organism>